<feature type="compositionally biased region" description="Basic and acidic residues" evidence="1">
    <location>
        <begin position="234"/>
        <end position="244"/>
    </location>
</feature>
<proteinExistence type="predicted"/>
<reference evidence="2 3" key="1">
    <citation type="journal article" date="2024" name="Nat. Commun.">
        <title>Phylogenomics reveals the evolutionary origins of lichenization in chlorophyte algae.</title>
        <authorList>
            <person name="Puginier C."/>
            <person name="Libourel C."/>
            <person name="Otte J."/>
            <person name="Skaloud P."/>
            <person name="Haon M."/>
            <person name="Grisel S."/>
            <person name="Petersen M."/>
            <person name="Berrin J.G."/>
            <person name="Delaux P.M."/>
            <person name="Dal Grande F."/>
            <person name="Keller J."/>
        </authorList>
    </citation>
    <scope>NUCLEOTIDE SEQUENCE [LARGE SCALE GENOMIC DNA]</scope>
    <source>
        <strain evidence="2 3">SAG 2036</strain>
    </source>
</reference>
<dbReference type="Proteomes" id="UP001465755">
    <property type="component" value="Unassembled WGS sequence"/>
</dbReference>
<accession>A0AAW1PQQ0</accession>
<evidence type="ECO:0000256" key="1">
    <source>
        <dbReference type="SAM" id="MobiDB-lite"/>
    </source>
</evidence>
<name>A0AAW1PQQ0_9CHLO</name>
<protein>
    <submittedName>
        <fullName evidence="2">Uncharacterized protein</fullName>
    </submittedName>
</protein>
<dbReference type="EMBL" id="JALJOQ010000008">
    <property type="protein sequence ID" value="KAK9812170.1"/>
    <property type="molecule type" value="Genomic_DNA"/>
</dbReference>
<feature type="compositionally biased region" description="Basic and acidic residues" evidence="1">
    <location>
        <begin position="163"/>
        <end position="179"/>
    </location>
</feature>
<feature type="region of interest" description="Disordered" evidence="1">
    <location>
        <begin position="194"/>
        <end position="251"/>
    </location>
</feature>
<feature type="region of interest" description="Disordered" evidence="1">
    <location>
        <begin position="156"/>
        <end position="179"/>
    </location>
</feature>
<keyword evidence="3" id="KW-1185">Reference proteome</keyword>
<evidence type="ECO:0000313" key="3">
    <source>
        <dbReference type="Proteomes" id="UP001465755"/>
    </source>
</evidence>
<gene>
    <name evidence="2" type="ORF">WJX73_001533</name>
</gene>
<dbReference type="AlphaFoldDB" id="A0AAW1PQQ0"/>
<evidence type="ECO:0000313" key="2">
    <source>
        <dbReference type="EMBL" id="KAK9812170.1"/>
    </source>
</evidence>
<organism evidence="2 3">
    <name type="scientific">Symbiochloris irregularis</name>
    <dbReference type="NCBI Taxonomy" id="706552"/>
    <lineage>
        <taxon>Eukaryota</taxon>
        <taxon>Viridiplantae</taxon>
        <taxon>Chlorophyta</taxon>
        <taxon>core chlorophytes</taxon>
        <taxon>Trebouxiophyceae</taxon>
        <taxon>Trebouxiales</taxon>
        <taxon>Trebouxiaceae</taxon>
        <taxon>Symbiochloris</taxon>
    </lineage>
</organism>
<comment type="caution">
    <text evidence="2">The sequence shown here is derived from an EMBL/GenBank/DDBJ whole genome shotgun (WGS) entry which is preliminary data.</text>
</comment>
<sequence>MPSKVQSADLKAHLSDKLTSAVRAVQNVASETATESLGQKVAQSSENLVSRQSTIAKTKTATEQLPQLFAELDHLSRRACCPMARDLAKQIHPDKTTCFGAESAFKLLGQALSSFKPRIKRARSASPEHDDDDLDLGSDWEDAFFGDVHASSACPCHGASKRPRQDEASEEHKEQQEADKAMLQELSLEELQAEVSRRQAHIWSPEAPSEGQEPVPLHQRQQRLRQARTVLSERMQEHDREQAELHGGGFF</sequence>